<feature type="compositionally biased region" description="Polar residues" evidence="1">
    <location>
        <begin position="1"/>
        <end position="13"/>
    </location>
</feature>
<dbReference type="SUPFAM" id="SSF88946">
    <property type="entry name" value="Sigma2 domain of RNA polymerase sigma factors"/>
    <property type="match status" value="1"/>
</dbReference>
<feature type="non-terminal residue" evidence="3">
    <location>
        <position position="83"/>
    </location>
</feature>
<dbReference type="Pfam" id="PF00140">
    <property type="entry name" value="Sigma70_r1_2"/>
    <property type="match status" value="1"/>
</dbReference>
<dbReference type="Gene3D" id="1.10.601.10">
    <property type="entry name" value="RNA Polymerase Primary Sigma Factor"/>
    <property type="match status" value="1"/>
</dbReference>
<evidence type="ECO:0000259" key="2">
    <source>
        <dbReference type="Pfam" id="PF00140"/>
    </source>
</evidence>
<accession>A0A382V5Y4</accession>
<dbReference type="GO" id="GO:0016987">
    <property type="term" value="F:sigma factor activity"/>
    <property type="evidence" value="ECO:0007669"/>
    <property type="project" value="InterPro"/>
</dbReference>
<dbReference type="InterPro" id="IPR009042">
    <property type="entry name" value="RNA_pol_sigma70_r1_2"/>
</dbReference>
<organism evidence="3">
    <name type="scientific">marine metagenome</name>
    <dbReference type="NCBI Taxonomy" id="408172"/>
    <lineage>
        <taxon>unclassified sequences</taxon>
        <taxon>metagenomes</taxon>
        <taxon>ecological metagenomes</taxon>
    </lineage>
</organism>
<dbReference type="InterPro" id="IPR013325">
    <property type="entry name" value="RNA_pol_sigma_r2"/>
</dbReference>
<dbReference type="AlphaFoldDB" id="A0A382V5Y4"/>
<feature type="domain" description="RNA polymerase sigma-70 region 1.2" evidence="2">
    <location>
        <begin position="51"/>
        <end position="80"/>
    </location>
</feature>
<dbReference type="GO" id="GO:0006352">
    <property type="term" value="P:DNA-templated transcription initiation"/>
    <property type="evidence" value="ECO:0007669"/>
    <property type="project" value="InterPro"/>
</dbReference>
<name>A0A382V5Y4_9ZZZZ</name>
<reference evidence="3" key="1">
    <citation type="submission" date="2018-05" db="EMBL/GenBank/DDBJ databases">
        <authorList>
            <person name="Lanie J.A."/>
            <person name="Ng W.-L."/>
            <person name="Kazmierczak K.M."/>
            <person name="Andrzejewski T.M."/>
            <person name="Davidsen T.M."/>
            <person name="Wayne K.J."/>
            <person name="Tettelin H."/>
            <person name="Glass J.I."/>
            <person name="Rusch D."/>
            <person name="Podicherti R."/>
            <person name="Tsui H.-C.T."/>
            <person name="Winkler M.E."/>
        </authorList>
    </citation>
    <scope>NUCLEOTIDE SEQUENCE</scope>
</reference>
<proteinExistence type="predicted"/>
<gene>
    <name evidence="3" type="ORF">METZ01_LOCUS394773</name>
</gene>
<dbReference type="GO" id="GO:0003677">
    <property type="term" value="F:DNA binding"/>
    <property type="evidence" value="ECO:0007669"/>
    <property type="project" value="InterPro"/>
</dbReference>
<feature type="region of interest" description="Disordered" evidence="1">
    <location>
        <begin position="1"/>
        <end position="21"/>
    </location>
</feature>
<evidence type="ECO:0000256" key="1">
    <source>
        <dbReference type="SAM" id="MobiDB-lite"/>
    </source>
</evidence>
<evidence type="ECO:0000313" key="3">
    <source>
        <dbReference type="EMBL" id="SVD41919.1"/>
    </source>
</evidence>
<protein>
    <recommendedName>
        <fullName evidence="2">RNA polymerase sigma-70 region 1.2 domain-containing protein</fullName>
    </recommendedName>
</protein>
<sequence>MNQEQETDLTSNGLAFEGGESQDANRFDSIKKFNLGVEVELEGQNKLGSEDLVELYFRKMSRFPVLKRDEELQVSKRIENKNH</sequence>
<dbReference type="EMBL" id="UINC01149439">
    <property type="protein sequence ID" value="SVD41919.1"/>
    <property type="molecule type" value="Genomic_DNA"/>
</dbReference>